<dbReference type="AlphaFoldDB" id="A0A915EPZ2"/>
<dbReference type="Proteomes" id="UP000887574">
    <property type="component" value="Unplaced"/>
</dbReference>
<sequence length="85" mass="10147">MHMNVWWMIDPQLRILCHSSRGLRVFRWTHFESVNLHSFMGNVLEVPSYRFRYTQSKDCKSYSPYIIGHLRVMLHVMSCIGTSVQ</sequence>
<name>A0A915EPZ2_9BILA</name>
<keyword evidence="1" id="KW-1185">Reference proteome</keyword>
<organism evidence="1 2">
    <name type="scientific">Ditylenchus dipsaci</name>
    <dbReference type="NCBI Taxonomy" id="166011"/>
    <lineage>
        <taxon>Eukaryota</taxon>
        <taxon>Metazoa</taxon>
        <taxon>Ecdysozoa</taxon>
        <taxon>Nematoda</taxon>
        <taxon>Chromadorea</taxon>
        <taxon>Rhabditida</taxon>
        <taxon>Tylenchina</taxon>
        <taxon>Tylenchomorpha</taxon>
        <taxon>Sphaerularioidea</taxon>
        <taxon>Anguinidae</taxon>
        <taxon>Anguininae</taxon>
        <taxon>Ditylenchus</taxon>
    </lineage>
</organism>
<proteinExistence type="predicted"/>
<evidence type="ECO:0000313" key="2">
    <source>
        <dbReference type="WBParaSite" id="jg8567"/>
    </source>
</evidence>
<accession>A0A915EPZ2</accession>
<protein>
    <submittedName>
        <fullName evidence="2">Uncharacterized protein</fullName>
    </submittedName>
</protein>
<evidence type="ECO:0000313" key="1">
    <source>
        <dbReference type="Proteomes" id="UP000887574"/>
    </source>
</evidence>
<reference evidence="2" key="1">
    <citation type="submission" date="2022-11" db="UniProtKB">
        <authorList>
            <consortium name="WormBaseParasite"/>
        </authorList>
    </citation>
    <scope>IDENTIFICATION</scope>
</reference>
<dbReference type="WBParaSite" id="jg8567">
    <property type="protein sequence ID" value="jg8567"/>
    <property type="gene ID" value="jg8567"/>
</dbReference>